<keyword evidence="8" id="KW-1185">Reference proteome</keyword>
<feature type="transmembrane region" description="Helical" evidence="6">
    <location>
        <begin position="191"/>
        <end position="213"/>
    </location>
</feature>
<dbReference type="AlphaFoldDB" id="A0AAD3H9F6"/>
<evidence type="ECO:0008006" key="9">
    <source>
        <dbReference type="Google" id="ProtNLM"/>
    </source>
</evidence>
<dbReference type="SUPFAM" id="SSF81321">
    <property type="entry name" value="Family A G protein-coupled receptor-like"/>
    <property type="match status" value="1"/>
</dbReference>
<feature type="transmembrane region" description="Helical" evidence="6">
    <location>
        <begin position="84"/>
        <end position="108"/>
    </location>
</feature>
<dbReference type="GO" id="GO:0004930">
    <property type="term" value="F:G protein-coupled receptor activity"/>
    <property type="evidence" value="ECO:0007669"/>
    <property type="project" value="TreeGrafter"/>
</dbReference>
<keyword evidence="3 6" id="KW-1133">Transmembrane helix</keyword>
<evidence type="ECO:0000313" key="8">
    <source>
        <dbReference type="Proteomes" id="UP001054902"/>
    </source>
</evidence>
<dbReference type="PANTHER" id="PTHR23112:SF0">
    <property type="entry name" value="TRANSMEMBRANE PROTEIN 116"/>
    <property type="match status" value="1"/>
</dbReference>
<comment type="caution">
    <text evidence="7">The sequence shown here is derived from an EMBL/GenBank/DDBJ whole genome shotgun (WGS) entry which is preliminary data.</text>
</comment>
<dbReference type="EMBL" id="BLLK01000047">
    <property type="protein sequence ID" value="GFH55295.1"/>
    <property type="molecule type" value="Genomic_DNA"/>
</dbReference>
<protein>
    <recommendedName>
        <fullName evidence="9">G-protein coupled receptors family 1 profile domain-containing protein</fullName>
    </recommendedName>
</protein>
<feature type="transmembrane region" description="Helical" evidence="6">
    <location>
        <begin position="370"/>
        <end position="391"/>
    </location>
</feature>
<feature type="transmembrane region" description="Helical" evidence="6">
    <location>
        <begin position="128"/>
        <end position="145"/>
    </location>
</feature>
<feature type="compositionally biased region" description="Polar residues" evidence="5">
    <location>
        <begin position="268"/>
        <end position="282"/>
    </location>
</feature>
<keyword evidence="2 6" id="KW-0812">Transmembrane</keyword>
<dbReference type="Gene3D" id="1.20.1070.10">
    <property type="entry name" value="Rhodopsin 7-helix transmembrane proteins"/>
    <property type="match status" value="1"/>
</dbReference>
<sequence>MKYAKQAQILRMSTASISLLASSTIGFMILRSRKGLKSPYSRIILGLSVADTVQSLGVIISPFAAPSDTPSSFWAVGTTKTCDYVGWFIVLCGLGVPFYVLFLTFYFLMRVKYKVQPKQFAQKTEWKIHLFIWLWGLVSACYNVAKGQINATRYGSLCLISAKPFGCWTVSEDACVRGKGAALTSQIVTNIPLLITFVILMCVLTALNCYVYIEEKKYPVNNLNSHQQQERGAGHDRDAIEFPMRNLALQNNIVEGSFLKSKQNVASNQNVSATQPDSNLSNEAKAEEPQCVNIEDENSKSNDENNDDDESMSSIPSNLRRKKIPARIQESIVKQSLSQSMLYIVAFLVTYSVPVIVRIMIYAKADIGEWSFWALSILYPIGGLWNILIYTRPKIQQLRRKQPNLGRWFNYFFRVLSSGGEVPSEHEYEDSDGFLVDERQRANELEDAFMILADMDPVQR</sequence>
<feature type="region of interest" description="Disordered" evidence="5">
    <location>
        <begin position="268"/>
        <end position="318"/>
    </location>
</feature>
<dbReference type="PANTHER" id="PTHR23112">
    <property type="entry name" value="G PROTEIN-COUPLED RECEPTOR 157-RELATED"/>
    <property type="match status" value="1"/>
</dbReference>
<dbReference type="GO" id="GO:0005886">
    <property type="term" value="C:plasma membrane"/>
    <property type="evidence" value="ECO:0007669"/>
    <property type="project" value="TreeGrafter"/>
</dbReference>
<reference evidence="7 8" key="1">
    <citation type="journal article" date="2021" name="Sci. Rep.">
        <title>The genome of the diatom Chaetoceros tenuissimus carries an ancient integrated fragment of an extant virus.</title>
        <authorList>
            <person name="Hongo Y."/>
            <person name="Kimura K."/>
            <person name="Takaki Y."/>
            <person name="Yoshida Y."/>
            <person name="Baba S."/>
            <person name="Kobayashi G."/>
            <person name="Nagasaki K."/>
            <person name="Hano T."/>
            <person name="Tomaru Y."/>
        </authorList>
    </citation>
    <scope>NUCLEOTIDE SEQUENCE [LARGE SCALE GENOMIC DNA]</scope>
    <source>
        <strain evidence="7 8">NIES-3715</strain>
    </source>
</reference>
<organism evidence="7 8">
    <name type="scientific">Chaetoceros tenuissimus</name>
    <dbReference type="NCBI Taxonomy" id="426638"/>
    <lineage>
        <taxon>Eukaryota</taxon>
        <taxon>Sar</taxon>
        <taxon>Stramenopiles</taxon>
        <taxon>Ochrophyta</taxon>
        <taxon>Bacillariophyta</taxon>
        <taxon>Coscinodiscophyceae</taxon>
        <taxon>Chaetocerotophycidae</taxon>
        <taxon>Chaetocerotales</taxon>
        <taxon>Chaetocerotaceae</taxon>
        <taxon>Chaetoceros</taxon>
    </lineage>
</organism>
<feature type="transmembrane region" description="Helical" evidence="6">
    <location>
        <begin position="12"/>
        <end position="31"/>
    </location>
</feature>
<evidence type="ECO:0000256" key="1">
    <source>
        <dbReference type="ARBA" id="ARBA00004141"/>
    </source>
</evidence>
<name>A0AAD3H9F6_9STRA</name>
<proteinExistence type="predicted"/>
<feature type="transmembrane region" description="Helical" evidence="6">
    <location>
        <begin position="341"/>
        <end position="364"/>
    </location>
</feature>
<evidence type="ECO:0000313" key="7">
    <source>
        <dbReference type="EMBL" id="GFH55295.1"/>
    </source>
</evidence>
<feature type="transmembrane region" description="Helical" evidence="6">
    <location>
        <begin position="43"/>
        <end position="64"/>
    </location>
</feature>
<evidence type="ECO:0000256" key="2">
    <source>
        <dbReference type="ARBA" id="ARBA00022692"/>
    </source>
</evidence>
<evidence type="ECO:0000256" key="4">
    <source>
        <dbReference type="ARBA" id="ARBA00023136"/>
    </source>
</evidence>
<accession>A0AAD3H9F6</accession>
<comment type="subcellular location">
    <subcellularLocation>
        <location evidence="1">Membrane</location>
        <topology evidence="1">Multi-pass membrane protein</topology>
    </subcellularLocation>
</comment>
<keyword evidence="4 6" id="KW-0472">Membrane</keyword>
<evidence type="ECO:0000256" key="6">
    <source>
        <dbReference type="SAM" id="Phobius"/>
    </source>
</evidence>
<dbReference type="GO" id="GO:0007189">
    <property type="term" value="P:adenylate cyclase-activating G protein-coupled receptor signaling pathway"/>
    <property type="evidence" value="ECO:0007669"/>
    <property type="project" value="TreeGrafter"/>
</dbReference>
<evidence type="ECO:0000256" key="3">
    <source>
        <dbReference type="ARBA" id="ARBA00022989"/>
    </source>
</evidence>
<gene>
    <name evidence="7" type="ORF">CTEN210_11771</name>
</gene>
<dbReference type="Proteomes" id="UP001054902">
    <property type="component" value="Unassembled WGS sequence"/>
</dbReference>
<evidence type="ECO:0000256" key="5">
    <source>
        <dbReference type="SAM" id="MobiDB-lite"/>
    </source>
</evidence>